<dbReference type="InterPro" id="IPR001969">
    <property type="entry name" value="Aspartic_peptidase_AS"/>
</dbReference>
<dbReference type="CDD" id="cd09274">
    <property type="entry name" value="RNase_HI_RT_Ty3"/>
    <property type="match status" value="1"/>
</dbReference>
<evidence type="ECO:0000256" key="3">
    <source>
        <dbReference type="ARBA" id="ARBA00022679"/>
    </source>
</evidence>
<evidence type="ECO:0000256" key="4">
    <source>
        <dbReference type="ARBA" id="ARBA00022695"/>
    </source>
</evidence>
<dbReference type="Pfam" id="PF17917">
    <property type="entry name" value="RT_RNaseH"/>
    <property type="match status" value="1"/>
</dbReference>
<organism evidence="13 14">
    <name type="scientific">Nosema granulosis</name>
    <dbReference type="NCBI Taxonomy" id="83296"/>
    <lineage>
        <taxon>Eukaryota</taxon>
        <taxon>Fungi</taxon>
        <taxon>Fungi incertae sedis</taxon>
        <taxon>Microsporidia</taxon>
        <taxon>Nosematidae</taxon>
        <taxon>Nosema</taxon>
    </lineage>
</organism>
<dbReference type="InterPro" id="IPR043502">
    <property type="entry name" value="DNA/RNA_pol_sf"/>
</dbReference>
<dbReference type="FunFam" id="3.10.20.370:FF:000001">
    <property type="entry name" value="Retrovirus-related Pol polyprotein from transposon 17.6-like protein"/>
    <property type="match status" value="1"/>
</dbReference>
<dbReference type="Pfam" id="PF00665">
    <property type="entry name" value="rve"/>
    <property type="match status" value="1"/>
</dbReference>
<dbReference type="GO" id="GO:0006508">
    <property type="term" value="P:proteolysis"/>
    <property type="evidence" value="ECO:0007669"/>
    <property type="project" value="UniProtKB-KW"/>
</dbReference>
<evidence type="ECO:0000259" key="11">
    <source>
        <dbReference type="PROSITE" id="PS50878"/>
    </source>
</evidence>
<keyword evidence="7" id="KW-0255">Endonuclease</keyword>
<keyword evidence="4" id="KW-0548">Nucleotidyltransferase</keyword>
<dbReference type="GO" id="GO:0003676">
    <property type="term" value="F:nucleic acid binding"/>
    <property type="evidence" value="ECO:0007669"/>
    <property type="project" value="InterPro"/>
</dbReference>
<dbReference type="PROSITE" id="PS00141">
    <property type="entry name" value="ASP_PROTEASE"/>
    <property type="match status" value="1"/>
</dbReference>
<dbReference type="AlphaFoldDB" id="A0A9P6KYU4"/>
<dbReference type="Gene3D" id="3.30.70.270">
    <property type="match status" value="2"/>
</dbReference>
<feature type="domain" description="Reverse transcriptase" evidence="11">
    <location>
        <begin position="481"/>
        <end position="660"/>
    </location>
</feature>
<dbReference type="InterPro" id="IPR043128">
    <property type="entry name" value="Rev_trsase/Diguanyl_cyclase"/>
</dbReference>
<dbReference type="Gene3D" id="2.40.70.10">
    <property type="entry name" value="Acid Proteases"/>
    <property type="match status" value="1"/>
</dbReference>
<dbReference type="OrthoDB" id="2194544at2759"/>
<dbReference type="InterPro" id="IPR012337">
    <property type="entry name" value="RNaseH-like_sf"/>
</dbReference>
<dbReference type="PANTHER" id="PTHR37984">
    <property type="entry name" value="PROTEIN CBG26694"/>
    <property type="match status" value="1"/>
</dbReference>
<dbReference type="CDD" id="cd00303">
    <property type="entry name" value="retropepsin_like"/>
    <property type="match status" value="1"/>
</dbReference>
<keyword evidence="5" id="KW-0540">Nuclease</keyword>
<evidence type="ECO:0000256" key="1">
    <source>
        <dbReference type="ARBA" id="ARBA00012493"/>
    </source>
</evidence>
<dbReference type="PANTHER" id="PTHR37984:SF5">
    <property type="entry name" value="PROTEIN NYNRIN-LIKE"/>
    <property type="match status" value="1"/>
</dbReference>
<evidence type="ECO:0000256" key="8">
    <source>
        <dbReference type="ARBA" id="ARBA00022801"/>
    </source>
</evidence>
<evidence type="ECO:0000313" key="14">
    <source>
        <dbReference type="Proteomes" id="UP000740883"/>
    </source>
</evidence>
<keyword evidence="8" id="KW-0378">Hydrolase</keyword>
<keyword evidence="2" id="KW-0645">Protease</keyword>
<proteinExistence type="predicted"/>
<dbReference type="SUPFAM" id="SSF56672">
    <property type="entry name" value="DNA/RNA polymerases"/>
    <property type="match status" value="1"/>
</dbReference>
<dbReference type="EMBL" id="SBJO01000171">
    <property type="protein sequence ID" value="KAF9762429.1"/>
    <property type="molecule type" value="Genomic_DNA"/>
</dbReference>
<evidence type="ECO:0000256" key="7">
    <source>
        <dbReference type="ARBA" id="ARBA00022759"/>
    </source>
</evidence>
<dbReference type="FunFam" id="3.30.70.270:FF:000020">
    <property type="entry name" value="Transposon Tf2-6 polyprotein-like Protein"/>
    <property type="match status" value="1"/>
</dbReference>
<dbReference type="InterPro" id="IPR021109">
    <property type="entry name" value="Peptidase_aspartic_dom_sf"/>
</dbReference>
<feature type="domain" description="Peptidase A2" evidence="10">
    <location>
        <begin position="307"/>
        <end position="387"/>
    </location>
</feature>
<dbReference type="Gene3D" id="1.10.340.70">
    <property type="match status" value="1"/>
</dbReference>
<dbReference type="GO" id="GO:0003964">
    <property type="term" value="F:RNA-directed DNA polymerase activity"/>
    <property type="evidence" value="ECO:0007669"/>
    <property type="project" value="UniProtKB-KW"/>
</dbReference>
<evidence type="ECO:0000313" key="13">
    <source>
        <dbReference type="EMBL" id="KAF9762429.1"/>
    </source>
</evidence>
<keyword evidence="9" id="KW-0695">RNA-directed DNA polymerase</keyword>
<dbReference type="InterPro" id="IPR041373">
    <property type="entry name" value="RT_RNaseH"/>
</dbReference>
<dbReference type="GO" id="GO:0004519">
    <property type="term" value="F:endonuclease activity"/>
    <property type="evidence" value="ECO:0007669"/>
    <property type="project" value="UniProtKB-KW"/>
</dbReference>
<protein>
    <recommendedName>
        <fullName evidence="1">RNA-directed DNA polymerase</fullName>
        <ecNumber evidence="1">2.7.7.49</ecNumber>
    </recommendedName>
</protein>
<evidence type="ECO:0000256" key="9">
    <source>
        <dbReference type="ARBA" id="ARBA00022918"/>
    </source>
</evidence>
<comment type="caution">
    <text evidence="13">The sequence shown here is derived from an EMBL/GenBank/DDBJ whole genome shotgun (WGS) entry which is preliminary data.</text>
</comment>
<dbReference type="PROSITE" id="PS50878">
    <property type="entry name" value="RT_POL"/>
    <property type="match status" value="1"/>
</dbReference>
<dbReference type="Proteomes" id="UP000740883">
    <property type="component" value="Unassembled WGS sequence"/>
</dbReference>
<evidence type="ECO:0000256" key="2">
    <source>
        <dbReference type="ARBA" id="ARBA00022670"/>
    </source>
</evidence>
<gene>
    <name evidence="13" type="primary">pol_34</name>
    <name evidence="13" type="ORF">NGRA_2016</name>
</gene>
<dbReference type="GO" id="GO:0015074">
    <property type="term" value="P:DNA integration"/>
    <property type="evidence" value="ECO:0007669"/>
    <property type="project" value="InterPro"/>
</dbReference>
<keyword evidence="6" id="KW-0064">Aspartyl protease</keyword>
<dbReference type="FunFam" id="3.10.10.10:FF:000007">
    <property type="entry name" value="Retrovirus-related Pol polyprotein from transposon 17.6-like Protein"/>
    <property type="match status" value="1"/>
</dbReference>
<accession>A0A9P6KYU4</accession>
<dbReference type="InterPro" id="IPR001995">
    <property type="entry name" value="Peptidase_A2_cat"/>
</dbReference>
<keyword evidence="3" id="KW-0808">Transferase</keyword>
<dbReference type="SUPFAM" id="SSF53098">
    <property type="entry name" value="Ribonuclease H-like"/>
    <property type="match status" value="1"/>
</dbReference>
<name>A0A9P6KYU4_9MICR</name>
<keyword evidence="14" id="KW-1185">Reference proteome</keyword>
<dbReference type="Gene3D" id="3.30.420.10">
    <property type="entry name" value="Ribonuclease H-like superfamily/Ribonuclease H"/>
    <property type="match status" value="1"/>
</dbReference>
<feature type="domain" description="Integrase catalytic" evidence="12">
    <location>
        <begin position="958"/>
        <end position="1116"/>
    </location>
</feature>
<evidence type="ECO:0000256" key="5">
    <source>
        <dbReference type="ARBA" id="ARBA00022722"/>
    </source>
</evidence>
<dbReference type="InterPro" id="IPR001584">
    <property type="entry name" value="Integrase_cat-core"/>
</dbReference>
<evidence type="ECO:0000259" key="12">
    <source>
        <dbReference type="PROSITE" id="PS50994"/>
    </source>
</evidence>
<dbReference type="InterPro" id="IPR036397">
    <property type="entry name" value="RNaseH_sf"/>
</dbReference>
<dbReference type="GO" id="GO:0005634">
    <property type="term" value="C:nucleus"/>
    <property type="evidence" value="ECO:0007669"/>
    <property type="project" value="UniProtKB-ARBA"/>
</dbReference>
<dbReference type="Gene3D" id="3.10.10.10">
    <property type="entry name" value="HIV Type 1 Reverse Transcriptase, subunit A, domain 1"/>
    <property type="match status" value="1"/>
</dbReference>
<reference evidence="13 14" key="1">
    <citation type="journal article" date="2020" name="Genome Biol. Evol.">
        <title>Comparative genomics of strictly vertically transmitted, feminizing microsporidia endosymbionts of amphipod crustaceans.</title>
        <authorList>
            <person name="Cormier A."/>
            <person name="Chebbi M.A."/>
            <person name="Giraud I."/>
            <person name="Wattier R."/>
            <person name="Teixeira M."/>
            <person name="Gilbert C."/>
            <person name="Rigaud T."/>
            <person name="Cordaux R."/>
        </authorList>
    </citation>
    <scope>NUCLEOTIDE SEQUENCE [LARGE SCALE GENOMIC DNA]</scope>
    <source>
        <strain evidence="13 14">Ou3-Ou53</strain>
    </source>
</reference>
<dbReference type="Pfam" id="PF17921">
    <property type="entry name" value="Integrase_H2C2"/>
    <property type="match status" value="1"/>
</dbReference>
<dbReference type="PROSITE" id="PS50994">
    <property type="entry name" value="INTEGRASE"/>
    <property type="match status" value="1"/>
</dbReference>
<evidence type="ECO:0000256" key="6">
    <source>
        <dbReference type="ARBA" id="ARBA00022750"/>
    </source>
</evidence>
<dbReference type="SUPFAM" id="SSF50630">
    <property type="entry name" value="Acid proteases"/>
    <property type="match status" value="1"/>
</dbReference>
<evidence type="ECO:0000259" key="10">
    <source>
        <dbReference type="PROSITE" id="PS50175"/>
    </source>
</evidence>
<dbReference type="Pfam" id="PF00078">
    <property type="entry name" value="RVT_1"/>
    <property type="match status" value="1"/>
</dbReference>
<dbReference type="GO" id="GO:0004190">
    <property type="term" value="F:aspartic-type endopeptidase activity"/>
    <property type="evidence" value="ECO:0007669"/>
    <property type="project" value="UniProtKB-KW"/>
</dbReference>
<dbReference type="CDD" id="cd01647">
    <property type="entry name" value="RT_LTR"/>
    <property type="match status" value="1"/>
</dbReference>
<sequence length="1227" mass="140365">MEEINSFMISSDMATAAKSINTFSGESNEDVLTWLQEVKFVRGVIGSSEEETRKMMLLKLRGAALSWAAEVLGERSTEISLGELIELLKTRFSSQQTTEISLSKFLTSKHPSTREEFTDLLRCANDLFRKKYMNIIPLTQVVINKAPVEMKALLLQAAETVQSWDQFMKRAEDIAWIAFPDKTLNRVESNARPISPKNYCEWHESDTHNTRDCSFLKQLKEQYKRGSIRIYKRGNFQDYKNKRNSNDSKVIRNIFERDEGCQHCEESGSAGAIEMNSNNKRFSIYTFKNTKTHNPFFINLWVGRTCHVGLIDTGADVSIVPSSLIKEIQNTTKHKTNIRVTSACGNDLKITEKLENMQLRTETGTTINCSPLVVVGGPEYIILGIDVILENPRILTECVNLDATQNLTHKKASKTICNITNLDKILKKADEIFTTEISQMNLCKEGVHIIETGDRGPVYQRTRRIPTHYEREIDNEIKKNLDLGIIRSSSSEWCSRIVPVTKSDGTLRMCIDYRALNQLTTKDRYPLPRIDEILDSLAGAEFFTTLDATSGYYQIAVEEEDKKKTAFAWKGGLYEFNRMPFGLCNAPATFQRTMDKILREERGVYVIPYLDDIVVYSKNLEEHKEHIMNVLNKLKEAGISLNRKKCKFAQTEIKILGTVVSKDKIRPDPDKVKAIREFPMPLTIRELRSFLGIANYCREYIVDYAKMLKPLFDLLKGEKKDSQRKLTLNPEVIEAFKRIKEVIAKGLERNQPDFTKPFILTTDASDYGIGAILSQIKEDGRERMISAFSKNLDKAQLNYSVTDKELLAVVKGIENYRHYLLGAQFVLRTDHKALAYLWEAKNPCSRILRWSLKLQEYAFKVEYIKGSLNIADACSRALSMNVVRKDTLAGLTDNQKSEILKDYHVSSGHGSAKTMKFLLGGRYKWEGMYKDIEDYVKGCRTCSRAGGERVNTKNRMIITESPLDLWELDLIGRIPSKKGNRFIFVAINHFSKWIETRVIPNKSETEIVKCIKDLILQKHGTPKRILTDCGLEFNNKGVQHLAAREDIKWEFASPAHHKTVGCVERVNQTLWNKVKKMCEYGKTSWEKVVPAATWAVNISYNRAIGTSPYAMVFGRLPELSVDEKFGKRTVTVNKDDLLRRRSKIIEKYRSSIMKGKVQILKDFEVGDNVLVYKKHLSNKLLSCWTPGYRVVQKIPPDAYVVKSKGSTLRLNKSHLRLDTVQPRKEVS</sequence>
<dbReference type="PROSITE" id="PS50175">
    <property type="entry name" value="ASP_PROT_RETROV"/>
    <property type="match status" value="1"/>
</dbReference>
<dbReference type="InterPro" id="IPR050951">
    <property type="entry name" value="Retrovirus_Pol_polyprotein"/>
</dbReference>
<dbReference type="InterPro" id="IPR041588">
    <property type="entry name" value="Integrase_H2C2"/>
</dbReference>
<dbReference type="InterPro" id="IPR000477">
    <property type="entry name" value="RT_dom"/>
</dbReference>
<dbReference type="EC" id="2.7.7.49" evidence="1"/>